<dbReference type="GO" id="GO:0003676">
    <property type="term" value="F:nucleic acid binding"/>
    <property type="evidence" value="ECO:0007669"/>
    <property type="project" value="InterPro"/>
</dbReference>
<dbReference type="InterPro" id="IPR011545">
    <property type="entry name" value="DEAD/DEAH_box_helicase_dom"/>
</dbReference>
<dbReference type="Pfam" id="PF00270">
    <property type="entry name" value="DEAD"/>
    <property type="match status" value="1"/>
</dbReference>
<dbReference type="InterPro" id="IPR014001">
    <property type="entry name" value="Helicase_ATP-bd"/>
</dbReference>
<reference evidence="3" key="1">
    <citation type="submission" date="2016-02" db="EMBL/GenBank/DDBJ databases">
        <authorList>
            <person name="Shin S.-K."/>
            <person name="Yi H."/>
            <person name="Kim E."/>
        </authorList>
    </citation>
    <scope>NUCLEOTIDE SEQUENCE [LARGE SCALE GENOMIC DNA]</scope>
    <source>
        <strain evidence="3">LPB0003</strain>
    </source>
</reference>
<dbReference type="AlphaFoldDB" id="A0A1B8TY94"/>
<dbReference type="OrthoDB" id="1118340at2"/>
<dbReference type="EMBL" id="LSFM01000022">
    <property type="protein sequence ID" value="OBY64570.1"/>
    <property type="molecule type" value="Genomic_DNA"/>
</dbReference>
<keyword evidence="3" id="KW-1185">Reference proteome</keyword>
<keyword evidence="2" id="KW-0067">ATP-binding</keyword>
<dbReference type="SMART" id="SM00487">
    <property type="entry name" value="DEXDc"/>
    <property type="match status" value="1"/>
</dbReference>
<dbReference type="Proteomes" id="UP000092584">
    <property type="component" value="Unassembled WGS sequence"/>
</dbReference>
<dbReference type="PROSITE" id="PS51192">
    <property type="entry name" value="HELICASE_ATP_BIND_1"/>
    <property type="match status" value="1"/>
</dbReference>
<evidence type="ECO:0000313" key="3">
    <source>
        <dbReference type="Proteomes" id="UP000092584"/>
    </source>
</evidence>
<keyword evidence="2" id="KW-0347">Helicase</keyword>
<accession>A0A1B8TY94</accession>
<organism evidence="2 3">
    <name type="scientific">Polaribacter vadi</name>
    <dbReference type="NCBI Taxonomy" id="1774273"/>
    <lineage>
        <taxon>Bacteria</taxon>
        <taxon>Pseudomonadati</taxon>
        <taxon>Bacteroidota</taxon>
        <taxon>Flavobacteriia</taxon>
        <taxon>Flavobacteriales</taxon>
        <taxon>Flavobacteriaceae</taxon>
    </lineage>
</organism>
<dbReference type="GO" id="GO:0004386">
    <property type="term" value="F:helicase activity"/>
    <property type="evidence" value="ECO:0007669"/>
    <property type="project" value="UniProtKB-KW"/>
</dbReference>
<comment type="caution">
    <text evidence="2">The sequence shown here is derived from an EMBL/GenBank/DDBJ whole genome shotgun (WGS) entry which is preliminary data.</text>
</comment>
<dbReference type="PANTHER" id="PTHR47958">
    <property type="entry name" value="ATP-DEPENDENT RNA HELICASE DBP3"/>
    <property type="match status" value="1"/>
</dbReference>
<dbReference type="STRING" id="1774273.LPB03_03155"/>
<gene>
    <name evidence="2" type="ORF">LPB3_09340</name>
</gene>
<evidence type="ECO:0000313" key="2">
    <source>
        <dbReference type="EMBL" id="OBY64570.1"/>
    </source>
</evidence>
<name>A0A1B8TY94_9FLAO</name>
<dbReference type="GO" id="GO:0005524">
    <property type="term" value="F:ATP binding"/>
    <property type="evidence" value="ECO:0007669"/>
    <property type="project" value="InterPro"/>
</dbReference>
<sequence>MPFKKLHPHLKDVLENSEISFPTALQKASIPTIKSGANVFCIAPENSGKTTTLLLTTLNKLKCEAVGIAPRAVVLVENNDNALQLFDTFVKYTKRTSLRVYVADEKQHIDLLKSEIFEGVDILISTPKIMNKLLLLEGLNTTQLKIFNIDDADFLTKNTSTSDLMLITQSIHKCQFVMYAEKMHPTLKRFENYFMQYAKTVSI</sequence>
<keyword evidence="2" id="KW-0378">Hydrolase</keyword>
<dbReference type="InterPro" id="IPR027417">
    <property type="entry name" value="P-loop_NTPase"/>
</dbReference>
<keyword evidence="2" id="KW-0547">Nucleotide-binding</keyword>
<dbReference type="RefSeq" id="WP_065319317.1">
    <property type="nucleotide sequence ID" value="NZ_CP017477.1"/>
</dbReference>
<feature type="domain" description="Helicase ATP-binding" evidence="1">
    <location>
        <begin position="30"/>
        <end position="201"/>
    </location>
</feature>
<dbReference type="Gene3D" id="3.40.50.300">
    <property type="entry name" value="P-loop containing nucleotide triphosphate hydrolases"/>
    <property type="match status" value="1"/>
</dbReference>
<proteinExistence type="predicted"/>
<dbReference type="KEGG" id="pob:LPB03_03155"/>
<protein>
    <submittedName>
        <fullName evidence="2">DEAD/DEAH box helicase</fullName>
    </submittedName>
</protein>
<dbReference type="SUPFAM" id="SSF52540">
    <property type="entry name" value="P-loop containing nucleoside triphosphate hydrolases"/>
    <property type="match status" value="1"/>
</dbReference>
<evidence type="ECO:0000259" key="1">
    <source>
        <dbReference type="PROSITE" id="PS51192"/>
    </source>
</evidence>